<evidence type="ECO:0000313" key="2">
    <source>
        <dbReference type="Proteomes" id="UP000053319"/>
    </source>
</evidence>
<dbReference type="RefSeq" id="XP_007371800.1">
    <property type="nucleotide sequence ID" value="XM_007371738.1"/>
</dbReference>
<dbReference type="Proteomes" id="UP000053319">
    <property type="component" value="Unassembled WGS sequence"/>
</dbReference>
<organism evidence="1 2">
    <name type="scientific">Dichomitus squalens (strain LYAD-421)</name>
    <name type="common">Western red white-rot fungus</name>
    <dbReference type="NCBI Taxonomy" id="732165"/>
    <lineage>
        <taxon>Eukaryota</taxon>
        <taxon>Fungi</taxon>
        <taxon>Dikarya</taxon>
        <taxon>Basidiomycota</taxon>
        <taxon>Agaricomycotina</taxon>
        <taxon>Agaricomycetes</taxon>
        <taxon>Polyporales</taxon>
        <taxon>Polyporaceae</taxon>
        <taxon>Dichomitus</taxon>
    </lineage>
</organism>
<dbReference type="HOGENOM" id="CLU_2489337_0_0_1"/>
<name>R7SH25_DICSQ</name>
<dbReference type="OMA" id="FTTDERH"/>
<reference evidence="1 2" key="1">
    <citation type="journal article" date="2012" name="Science">
        <title>The Paleozoic origin of enzymatic lignin decomposition reconstructed from 31 fungal genomes.</title>
        <authorList>
            <person name="Floudas D."/>
            <person name="Binder M."/>
            <person name="Riley R."/>
            <person name="Barry K."/>
            <person name="Blanchette R.A."/>
            <person name="Henrissat B."/>
            <person name="Martinez A.T."/>
            <person name="Otillar R."/>
            <person name="Spatafora J.W."/>
            <person name="Yadav J.S."/>
            <person name="Aerts A."/>
            <person name="Benoit I."/>
            <person name="Boyd A."/>
            <person name="Carlson A."/>
            <person name="Copeland A."/>
            <person name="Coutinho P.M."/>
            <person name="de Vries R.P."/>
            <person name="Ferreira P."/>
            <person name="Findley K."/>
            <person name="Foster B."/>
            <person name="Gaskell J."/>
            <person name="Glotzer D."/>
            <person name="Gorecki P."/>
            <person name="Heitman J."/>
            <person name="Hesse C."/>
            <person name="Hori C."/>
            <person name="Igarashi K."/>
            <person name="Jurgens J.A."/>
            <person name="Kallen N."/>
            <person name="Kersten P."/>
            <person name="Kohler A."/>
            <person name="Kuees U."/>
            <person name="Kumar T.K.A."/>
            <person name="Kuo A."/>
            <person name="LaButti K."/>
            <person name="Larrondo L.F."/>
            <person name="Lindquist E."/>
            <person name="Ling A."/>
            <person name="Lombard V."/>
            <person name="Lucas S."/>
            <person name="Lundell T."/>
            <person name="Martin R."/>
            <person name="McLaughlin D.J."/>
            <person name="Morgenstern I."/>
            <person name="Morin E."/>
            <person name="Murat C."/>
            <person name="Nagy L.G."/>
            <person name="Nolan M."/>
            <person name="Ohm R.A."/>
            <person name="Patyshakuliyeva A."/>
            <person name="Rokas A."/>
            <person name="Ruiz-Duenas F.J."/>
            <person name="Sabat G."/>
            <person name="Salamov A."/>
            <person name="Samejima M."/>
            <person name="Schmutz J."/>
            <person name="Slot J.C."/>
            <person name="St John F."/>
            <person name="Stenlid J."/>
            <person name="Sun H."/>
            <person name="Sun S."/>
            <person name="Syed K."/>
            <person name="Tsang A."/>
            <person name="Wiebenga A."/>
            <person name="Young D."/>
            <person name="Pisabarro A."/>
            <person name="Eastwood D.C."/>
            <person name="Martin F."/>
            <person name="Cullen D."/>
            <person name="Grigoriev I.V."/>
            <person name="Hibbett D.S."/>
        </authorList>
    </citation>
    <scope>NUCLEOTIDE SEQUENCE [LARGE SCALE GENOMIC DNA]</scope>
    <source>
        <strain evidence="1 2">LYAD-421 SS1</strain>
    </source>
</reference>
<dbReference type="KEGG" id="dsq:DICSQDRAFT_73894"/>
<protein>
    <submittedName>
        <fullName evidence="1">Uncharacterized protein</fullName>
    </submittedName>
</protein>
<dbReference type="EMBL" id="JH719626">
    <property type="protein sequence ID" value="EJF55459.1"/>
    <property type="molecule type" value="Genomic_DNA"/>
</dbReference>
<evidence type="ECO:0000313" key="1">
    <source>
        <dbReference type="EMBL" id="EJF55459.1"/>
    </source>
</evidence>
<dbReference type="AlphaFoldDB" id="R7SH25"/>
<dbReference type="GeneID" id="18843989"/>
<accession>R7SH25</accession>
<sequence length="87" mass="10278">MERSDEASVLLTATTAQDDTLRTIHKFLTTSVLPEFTSTAARYKFMKKVQRYFVQDSHMYRQYPNRIPVRVLLEESARRKVLEEAHE</sequence>
<proteinExistence type="predicted"/>
<gene>
    <name evidence="1" type="ORF">DICSQDRAFT_73894</name>
</gene>
<feature type="non-terminal residue" evidence="1">
    <location>
        <position position="87"/>
    </location>
</feature>